<proteinExistence type="predicted"/>
<comment type="caution">
    <text evidence="2">The sequence shown here is derived from an EMBL/GenBank/DDBJ whole genome shotgun (WGS) entry which is preliminary data.</text>
</comment>
<sequence length="102" mass="10387">MTMLQTPLPVLLPSRRKILLKTQPPWRGRSGSETSPSPAAATDSTEGGVPGEGKPEGKDNAPTDPPEGPSNDPPAPAAVPEGTPPSSSGPKDPEDPACGEKN</sequence>
<evidence type="ECO:0000313" key="2">
    <source>
        <dbReference type="EMBL" id="KAL0427120.1"/>
    </source>
</evidence>
<name>A0AAW2VBJ9_9LAMI</name>
<dbReference type="AlphaFoldDB" id="A0AAW2VBJ9"/>
<organism evidence="2">
    <name type="scientific">Sesamum latifolium</name>
    <dbReference type="NCBI Taxonomy" id="2727402"/>
    <lineage>
        <taxon>Eukaryota</taxon>
        <taxon>Viridiplantae</taxon>
        <taxon>Streptophyta</taxon>
        <taxon>Embryophyta</taxon>
        <taxon>Tracheophyta</taxon>
        <taxon>Spermatophyta</taxon>
        <taxon>Magnoliopsida</taxon>
        <taxon>eudicotyledons</taxon>
        <taxon>Gunneridae</taxon>
        <taxon>Pentapetalae</taxon>
        <taxon>asterids</taxon>
        <taxon>lamiids</taxon>
        <taxon>Lamiales</taxon>
        <taxon>Pedaliaceae</taxon>
        <taxon>Sesamum</taxon>
    </lineage>
</organism>
<feature type="compositionally biased region" description="Pro residues" evidence="1">
    <location>
        <begin position="63"/>
        <end position="77"/>
    </location>
</feature>
<protein>
    <submittedName>
        <fullName evidence="2">Uncharacterized protein</fullName>
    </submittedName>
</protein>
<accession>A0AAW2VBJ9</accession>
<feature type="compositionally biased region" description="Polar residues" evidence="1">
    <location>
        <begin position="31"/>
        <end position="45"/>
    </location>
</feature>
<feature type="region of interest" description="Disordered" evidence="1">
    <location>
        <begin position="1"/>
        <end position="102"/>
    </location>
</feature>
<dbReference type="EMBL" id="JACGWN010000010">
    <property type="protein sequence ID" value="KAL0427120.1"/>
    <property type="molecule type" value="Genomic_DNA"/>
</dbReference>
<reference evidence="2" key="1">
    <citation type="submission" date="2020-06" db="EMBL/GenBank/DDBJ databases">
        <authorList>
            <person name="Li T."/>
            <person name="Hu X."/>
            <person name="Zhang T."/>
            <person name="Song X."/>
            <person name="Zhang H."/>
            <person name="Dai N."/>
            <person name="Sheng W."/>
            <person name="Hou X."/>
            <person name="Wei L."/>
        </authorList>
    </citation>
    <scope>NUCLEOTIDE SEQUENCE</scope>
    <source>
        <strain evidence="2">KEN1</strain>
        <tissue evidence="2">Leaf</tissue>
    </source>
</reference>
<gene>
    <name evidence="2" type="ORF">Slati_2886800</name>
</gene>
<evidence type="ECO:0000256" key="1">
    <source>
        <dbReference type="SAM" id="MobiDB-lite"/>
    </source>
</evidence>
<reference evidence="2" key="2">
    <citation type="journal article" date="2024" name="Plant">
        <title>Genomic evolution and insights into agronomic trait innovations of Sesamum species.</title>
        <authorList>
            <person name="Miao H."/>
            <person name="Wang L."/>
            <person name="Qu L."/>
            <person name="Liu H."/>
            <person name="Sun Y."/>
            <person name="Le M."/>
            <person name="Wang Q."/>
            <person name="Wei S."/>
            <person name="Zheng Y."/>
            <person name="Lin W."/>
            <person name="Duan Y."/>
            <person name="Cao H."/>
            <person name="Xiong S."/>
            <person name="Wang X."/>
            <person name="Wei L."/>
            <person name="Li C."/>
            <person name="Ma Q."/>
            <person name="Ju M."/>
            <person name="Zhao R."/>
            <person name="Li G."/>
            <person name="Mu C."/>
            <person name="Tian Q."/>
            <person name="Mei H."/>
            <person name="Zhang T."/>
            <person name="Gao T."/>
            <person name="Zhang H."/>
        </authorList>
    </citation>
    <scope>NUCLEOTIDE SEQUENCE</scope>
    <source>
        <strain evidence="2">KEN1</strain>
    </source>
</reference>
<feature type="compositionally biased region" description="Basic and acidic residues" evidence="1">
    <location>
        <begin position="91"/>
        <end position="102"/>
    </location>
</feature>